<evidence type="ECO:0000256" key="2">
    <source>
        <dbReference type="ARBA" id="ARBA00023002"/>
    </source>
</evidence>
<dbReference type="EMBL" id="PEBK01000006">
    <property type="protein sequence ID" value="PJM75049.1"/>
    <property type="molecule type" value="Genomic_DNA"/>
</dbReference>
<dbReference type="InterPro" id="IPR036291">
    <property type="entry name" value="NAD(P)-bd_dom_sf"/>
</dbReference>
<dbReference type="PRINTS" id="PR00081">
    <property type="entry name" value="GDHRDH"/>
</dbReference>
<keyword evidence="4" id="KW-1185">Reference proteome</keyword>
<comment type="caution">
    <text evidence="3">The sequence shown here is derived from an EMBL/GenBank/DDBJ whole genome shotgun (WGS) entry which is preliminary data.</text>
</comment>
<keyword evidence="2" id="KW-0560">Oxidoreductase</keyword>
<evidence type="ECO:0000313" key="3">
    <source>
        <dbReference type="EMBL" id="PJM75049.1"/>
    </source>
</evidence>
<dbReference type="Pfam" id="PF13561">
    <property type="entry name" value="adh_short_C2"/>
    <property type="match status" value="1"/>
</dbReference>
<dbReference type="PROSITE" id="PS00061">
    <property type="entry name" value="ADH_SHORT"/>
    <property type="match status" value="1"/>
</dbReference>
<comment type="similarity">
    <text evidence="1">Belongs to the short-chain dehydrogenases/reductases (SDR) family.</text>
</comment>
<dbReference type="InterPro" id="IPR020904">
    <property type="entry name" value="Sc_DH/Rdtase_CS"/>
</dbReference>
<dbReference type="InterPro" id="IPR050259">
    <property type="entry name" value="SDR"/>
</dbReference>
<dbReference type="Gene3D" id="3.40.50.720">
    <property type="entry name" value="NAD(P)-binding Rossmann-like Domain"/>
    <property type="match status" value="1"/>
</dbReference>
<dbReference type="OrthoDB" id="286404at2"/>
<dbReference type="SUPFAM" id="SSF51735">
    <property type="entry name" value="NAD(P)-binding Rossmann-fold domains"/>
    <property type="match status" value="1"/>
</dbReference>
<reference evidence="3 4" key="1">
    <citation type="submission" date="2017-10" db="EMBL/GenBank/DDBJ databases">
        <title>Draft genome sequences of strains TRE 1, TRE 9, TRE H and TRI 7, isolated from tamarins, belonging to four potential novel Bifidobacterium species.</title>
        <authorList>
            <person name="Mattarelli P."/>
            <person name="Modesto M."/>
            <person name="Puglisi E."/>
            <person name="Morelli L."/>
            <person name="Spezio C."/>
            <person name="Bonetti A."/>
            <person name="Sandri C."/>
        </authorList>
    </citation>
    <scope>NUCLEOTIDE SEQUENCE [LARGE SCALE GENOMIC DNA]</scope>
    <source>
        <strain evidence="4">TRI7</strain>
    </source>
</reference>
<dbReference type="FunFam" id="3.40.50.720:FF:000084">
    <property type="entry name" value="Short-chain dehydrogenase reductase"/>
    <property type="match status" value="1"/>
</dbReference>
<dbReference type="GO" id="GO:0032787">
    <property type="term" value="P:monocarboxylic acid metabolic process"/>
    <property type="evidence" value="ECO:0007669"/>
    <property type="project" value="UniProtKB-ARBA"/>
</dbReference>
<proteinExistence type="inferred from homology"/>
<gene>
    <name evidence="3" type="ORF">CSQ87_07455</name>
</gene>
<organism evidence="3 4">
    <name type="scientific">Bifidobacterium simiarum</name>
    <dbReference type="NCBI Taxonomy" id="2045441"/>
    <lineage>
        <taxon>Bacteria</taxon>
        <taxon>Bacillati</taxon>
        <taxon>Actinomycetota</taxon>
        <taxon>Actinomycetes</taxon>
        <taxon>Bifidobacteriales</taxon>
        <taxon>Bifidobacteriaceae</taxon>
        <taxon>Bifidobacterium</taxon>
    </lineage>
</organism>
<evidence type="ECO:0000313" key="4">
    <source>
        <dbReference type="Proteomes" id="UP000231451"/>
    </source>
</evidence>
<dbReference type="PRINTS" id="PR00080">
    <property type="entry name" value="SDRFAMILY"/>
</dbReference>
<dbReference type="PANTHER" id="PTHR42879">
    <property type="entry name" value="3-OXOACYL-(ACYL-CARRIER-PROTEIN) REDUCTASE"/>
    <property type="match status" value="1"/>
</dbReference>
<protein>
    <submittedName>
        <fullName evidence="3">Short-chain dehydrogenase</fullName>
    </submittedName>
</protein>
<dbReference type="Proteomes" id="UP000231451">
    <property type="component" value="Unassembled WGS sequence"/>
</dbReference>
<dbReference type="GO" id="GO:0016491">
    <property type="term" value="F:oxidoreductase activity"/>
    <property type="evidence" value="ECO:0007669"/>
    <property type="project" value="UniProtKB-KW"/>
</dbReference>
<dbReference type="NCBIfam" id="NF009466">
    <property type="entry name" value="PRK12826.1-2"/>
    <property type="match status" value="1"/>
</dbReference>
<dbReference type="NCBIfam" id="NF005559">
    <property type="entry name" value="PRK07231.1"/>
    <property type="match status" value="1"/>
</dbReference>
<name>A0A2M9HE11_9BIFI</name>
<sequence length="293" mass="31153">MVMTYGDRHIRRSAHDDGMSRTGMIHVRKERMMTDDERNTRQSIRQWEEQTALVTGAGQGIGRAIALALAGKGVRVAVNDINADTARDTVSVIAERGGEAMPVVGDVADDEVVAGIHQVIADRWGGADILVNNAGIILTQPLQEVTPEQWDRILAVNLRAQFLNIIHAAPHMADNGYGRIVNISSIAAKHGGGYLGNVAYGASKAGVATLTRGAAREYAPQGITVNAIMPGLTHTPMTDSMSDEKRAAIISGMRIKRAAEPEEIARAVLFLAAPEAGFITGETIDVDGGASLD</sequence>
<accession>A0A2M9HE11</accession>
<dbReference type="PANTHER" id="PTHR42879:SF2">
    <property type="entry name" value="3-OXOACYL-[ACYL-CARRIER-PROTEIN] REDUCTASE FABG"/>
    <property type="match status" value="1"/>
</dbReference>
<evidence type="ECO:0000256" key="1">
    <source>
        <dbReference type="ARBA" id="ARBA00006484"/>
    </source>
</evidence>
<dbReference type="InterPro" id="IPR002347">
    <property type="entry name" value="SDR_fam"/>
</dbReference>
<dbReference type="AlphaFoldDB" id="A0A2M9HE11"/>